<evidence type="ECO:0000313" key="2">
    <source>
        <dbReference type="EMBL" id="PKQ63315.1"/>
    </source>
</evidence>
<feature type="signal peptide" evidence="1">
    <location>
        <begin position="1"/>
        <end position="20"/>
    </location>
</feature>
<feature type="chain" id="PRO_5014684656" description="DUF3857 domain-containing protein" evidence="1">
    <location>
        <begin position="21"/>
        <end position="223"/>
    </location>
</feature>
<dbReference type="EMBL" id="MVDE01000029">
    <property type="protein sequence ID" value="PKQ63315.1"/>
    <property type="molecule type" value="Genomic_DNA"/>
</dbReference>
<protein>
    <recommendedName>
        <fullName evidence="4">DUF3857 domain-containing protein</fullName>
    </recommendedName>
</protein>
<name>A0A2N3HZ24_9BACT</name>
<accession>A0A2N3HZ24</accession>
<gene>
    <name evidence="2" type="ORF">BZG01_15935</name>
</gene>
<comment type="caution">
    <text evidence="2">The sequence shown here is derived from an EMBL/GenBank/DDBJ whole genome shotgun (WGS) entry which is preliminary data.</text>
</comment>
<reference evidence="2 3" key="1">
    <citation type="journal article" date="2017" name="Front. Microbiol.">
        <title>Labilibaculum manganireducens gen. nov., sp. nov. and Labilibaculum filiforme sp. nov., Novel Bacteroidetes Isolated from Subsurface Sediments of the Baltic Sea.</title>
        <authorList>
            <person name="Vandieken V."/>
            <person name="Marshall I.P."/>
            <person name="Niemann H."/>
            <person name="Engelen B."/>
            <person name="Cypionka H."/>
        </authorList>
    </citation>
    <scope>NUCLEOTIDE SEQUENCE [LARGE SCALE GENOMIC DNA]</scope>
    <source>
        <strain evidence="2 3">59.10-2M</strain>
    </source>
</reference>
<keyword evidence="3" id="KW-1185">Reference proteome</keyword>
<sequence length="223" mass="26048">MIKLLLSSLLIYFITIPAFSQESSVWKDYPNLGIMHYKVILDDVPEEQNNYQNPQFELSKLTTTENKVINSIKIRYNVKTDVMECRIGSQHSIIKSPEKLKEININGKCFEHKKYLVKRDTTSGYLQKIYGSGQKIYAKYYISSTKSKLDFQKTKSYYLIQNKGELPKKLNSPSALLSRFYKNLIKQANEFEKNNQLNLKNPPDFEKLLTYLDHLNKDIVASR</sequence>
<dbReference type="AlphaFoldDB" id="A0A2N3HZ24"/>
<evidence type="ECO:0000313" key="3">
    <source>
        <dbReference type="Proteomes" id="UP000233618"/>
    </source>
</evidence>
<proteinExistence type="predicted"/>
<organism evidence="2 3">
    <name type="scientific">Labilibaculum manganireducens</name>
    <dbReference type="NCBI Taxonomy" id="1940525"/>
    <lineage>
        <taxon>Bacteria</taxon>
        <taxon>Pseudomonadati</taxon>
        <taxon>Bacteroidota</taxon>
        <taxon>Bacteroidia</taxon>
        <taxon>Marinilabiliales</taxon>
        <taxon>Marinifilaceae</taxon>
        <taxon>Labilibaculum</taxon>
    </lineage>
</organism>
<dbReference type="Proteomes" id="UP000233618">
    <property type="component" value="Unassembled WGS sequence"/>
</dbReference>
<keyword evidence="1" id="KW-0732">Signal</keyword>
<dbReference type="RefSeq" id="WP_101310846.1">
    <property type="nucleotide sequence ID" value="NZ_MVDE01000029.1"/>
</dbReference>
<evidence type="ECO:0000256" key="1">
    <source>
        <dbReference type="SAM" id="SignalP"/>
    </source>
</evidence>
<evidence type="ECO:0008006" key="4">
    <source>
        <dbReference type="Google" id="ProtNLM"/>
    </source>
</evidence>